<dbReference type="PANTHER" id="PTHR36842">
    <property type="entry name" value="PROTEIN TOLB HOMOLOG"/>
    <property type="match status" value="1"/>
</dbReference>
<evidence type="ECO:0000313" key="6">
    <source>
        <dbReference type="EMBL" id="MBA8887041.1"/>
    </source>
</evidence>
<dbReference type="Gene3D" id="2.120.10.60">
    <property type="entry name" value="Tricorn protease N-terminal domain"/>
    <property type="match status" value="1"/>
</dbReference>
<keyword evidence="2 3" id="KW-0238">DNA-binding</keyword>
<evidence type="ECO:0000256" key="2">
    <source>
        <dbReference type="ARBA" id="ARBA00023125"/>
    </source>
</evidence>
<dbReference type="Proteomes" id="UP000550401">
    <property type="component" value="Unassembled WGS sequence"/>
</dbReference>
<dbReference type="SUPFAM" id="SSF82171">
    <property type="entry name" value="DPP6 N-terminal domain-like"/>
    <property type="match status" value="2"/>
</dbReference>
<feature type="transmembrane region" description="Helical" evidence="4">
    <location>
        <begin position="157"/>
        <end position="178"/>
    </location>
</feature>
<keyword evidence="4" id="KW-1133">Transmembrane helix</keyword>
<dbReference type="CDD" id="cd00383">
    <property type="entry name" value="trans_reg_C"/>
    <property type="match status" value="1"/>
</dbReference>
<dbReference type="InterPro" id="IPR016032">
    <property type="entry name" value="Sig_transdc_resp-reg_C-effctor"/>
</dbReference>
<evidence type="ECO:0000313" key="7">
    <source>
        <dbReference type="Proteomes" id="UP000550401"/>
    </source>
</evidence>
<feature type="DNA-binding region" description="OmpR/PhoB-type" evidence="3">
    <location>
        <begin position="12"/>
        <end position="109"/>
    </location>
</feature>
<protein>
    <submittedName>
        <fullName evidence="6">Tol biopolymer transport system component/DNA-binding winged helix-turn-helix (WHTH) protein</fullName>
    </submittedName>
</protein>
<name>A0A839F4B2_9GAMM</name>
<proteinExistence type="inferred from homology"/>
<dbReference type="GO" id="GO:0003677">
    <property type="term" value="F:DNA binding"/>
    <property type="evidence" value="ECO:0007669"/>
    <property type="project" value="UniProtKB-UniRule"/>
</dbReference>
<keyword evidence="4" id="KW-0472">Membrane</keyword>
<evidence type="ECO:0000259" key="5">
    <source>
        <dbReference type="PROSITE" id="PS51755"/>
    </source>
</evidence>
<organism evidence="6 7">
    <name type="scientific">Dokdonella fugitiva</name>
    <dbReference type="NCBI Taxonomy" id="328517"/>
    <lineage>
        <taxon>Bacteria</taxon>
        <taxon>Pseudomonadati</taxon>
        <taxon>Pseudomonadota</taxon>
        <taxon>Gammaproteobacteria</taxon>
        <taxon>Lysobacterales</taxon>
        <taxon>Rhodanobacteraceae</taxon>
        <taxon>Dokdonella</taxon>
    </lineage>
</organism>
<comment type="similarity">
    <text evidence="1">Belongs to the TolB family.</text>
</comment>
<dbReference type="GO" id="GO:0006355">
    <property type="term" value="P:regulation of DNA-templated transcription"/>
    <property type="evidence" value="ECO:0007669"/>
    <property type="project" value="InterPro"/>
</dbReference>
<gene>
    <name evidence="6" type="ORF">FHW12_001232</name>
</gene>
<dbReference type="Gene3D" id="1.10.10.10">
    <property type="entry name" value="Winged helix-like DNA-binding domain superfamily/Winged helix DNA-binding domain"/>
    <property type="match status" value="1"/>
</dbReference>
<dbReference type="Pfam" id="PF00486">
    <property type="entry name" value="Trans_reg_C"/>
    <property type="match status" value="1"/>
</dbReference>
<comment type="caution">
    <text evidence="6">The sequence shown here is derived from an EMBL/GenBank/DDBJ whole genome shotgun (WGS) entry which is preliminary data.</text>
</comment>
<dbReference type="GO" id="GO:0000160">
    <property type="term" value="P:phosphorelay signal transduction system"/>
    <property type="evidence" value="ECO:0007669"/>
    <property type="project" value="InterPro"/>
</dbReference>
<reference evidence="6 7" key="1">
    <citation type="submission" date="2020-07" db="EMBL/GenBank/DDBJ databases">
        <title>Genomic Encyclopedia of Type Strains, Phase IV (KMG-V): Genome sequencing to study the core and pangenomes of soil and plant-associated prokaryotes.</title>
        <authorList>
            <person name="Whitman W."/>
        </authorList>
    </citation>
    <scope>NUCLEOTIDE SEQUENCE [LARGE SCALE GENOMIC DNA]</scope>
    <source>
        <strain evidence="6 7">RH2WT43</strain>
    </source>
</reference>
<dbReference type="Gene3D" id="2.120.10.30">
    <property type="entry name" value="TolB, C-terminal domain"/>
    <property type="match status" value="2"/>
</dbReference>
<dbReference type="Pfam" id="PF07676">
    <property type="entry name" value="PD40"/>
    <property type="match status" value="3"/>
</dbReference>
<dbReference type="SMART" id="SM00862">
    <property type="entry name" value="Trans_reg_C"/>
    <property type="match status" value="1"/>
</dbReference>
<keyword evidence="4" id="KW-0812">Transmembrane</keyword>
<dbReference type="SUPFAM" id="SSF46894">
    <property type="entry name" value="C-terminal effector domain of the bipartite response regulators"/>
    <property type="match status" value="1"/>
</dbReference>
<dbReference type="PANTHER" id="PTHR36842:SF1">
    <property type="entry name" value="PROTEIN TOLB"/>
    <property type="match status" value="1"/>
</dbReference>
<feature type="domain" description="OmpR/PhoB-type" evidence="5">
    <location>
        <begin position="12"/>
        <end position="109"/>
    </location>
</feature>
<dbReference type="InterPro" id="IPR036388">
    <property type="entry name" value="WH-like_DNA-bd_sf"/>
</dbReference>
<dbReference type="PROSITE" id="PS51755">
    <property type="entry name" value="OMPR_PHOB"/>
    <property type="match status" value="1"/>
</dbReference>
<dbReference type="RefSeq" id="WP_182530065.1">
    <property type="nucleotide sequence ID" value="NZ_JACGXL010000001.1"/>
</dbReference>
<evidence type="ECO:0000256" key="4">
    <source>
        <dbReference type="SAM" id="Phobius"/>
    </source>
</evidence>
<dbReference type="AlphaFoldDB" id="A0A839F4B2"/>
<sequence length="740" mass="78972">MNALSQVRLEAGRFLEVGAHILDTDTLRLATTPDAKLPPKAVAVLVRLAHAGGRTLGRDELLDEVWRGTCPTPDVLTQAIKDLRRALGDDPHAPQYIETVPRLGYRLVAPTRFLDALPIAVAPEPAPVPGDAAPTLAATVPAPTVPAKASMRRARSWFDATAMLLCAVALVLAVAALVRTFVPPAAPPKALHWQVDEQRSLTSEPGPESFPRISPDGSRIAYSIGDAATHSSRIVQKALDAPGAVRLTTSEAGNEYYPMWSPDGSAVAFMRFEGEHCRLVVVPPLGGSERVVDDECYAGLVNPFAWTPDGKGLVSTAPSQEGVDDMSIVTWPISGGGGRRLDYTHAFNDTDLDARYSPDGRWIAFRRGANPNSDLFVVPAAGGEARQLTRLATRIRGYDWVRDGSAIVFSSGQGGQQALYVVDLADGRIDALGVQPAEFPSAARATDTVVYEIPRMRQQLSRVDVDAPGTTVDLVPSTGSDGAPTASPVDDDVVFVSDRGGSQQLWILPHGAREAYALTSLPEPTLLHPTWRADGARVLVTARGPFGGRLVEVEVASRVVHALTDVADEDVRSGTYGNAAGRFVAVVNAQERRSELIAFDSVDGRQANRSVLAQDVGRADFDAASGAIYFTRITAPGLFRLDLASGEESDVTRALSPSHLDGWRVHGDELYYIAPKAAGPSELKARPLAGGDERTVLSLPTSIADLAFGVSRDGRSIYVARVVAEDTDVGAVRLHRETAD</sequence>
<dbReference type="InterPro" id="IPR011042">
    <property type="entry name" value="6-blade_b-propeller_TolB-like"/>
</dbReference>
<dbReference type="EMBL" id="JACGXL010000001">
    <property type="protein sequence ID" value="MBA8887041.1"/>
    <property type="molecule type" value="Genomic_DNA"/>
</dbReference>
<evidence type="ECO:0000256" key="1">
    <source>
        <dbReference type="ARBA" id="ARBA00009820"/>
    </source>
</evidence>
<evidence type="ECO:0000256" key="3">
    <source>
        <dbReference type="PROSITE-ProRule" id="PRU01091"/>
    </source>
</evidence>
<accession>A0A839F4B2</accession>
<dbReference type="InterPro" id="IPR001867">
    <property type="entry name" value="OmpR/PhoB-type_DNA-bd"/>
</dbReference>
<dbReference type="InterPro" id="IPR011659">
    <property type="entry name" value="WD40"/>
</dbReference>
<keyword evidence="7" id="KW-1185">Reference proteome</keyword>